<evidence type="ECO:0000256" key="1">
    <source>
        <dbReference type="SAM" id="MobiDB-lite"/>
    </source>
</evidence>
<gene>
    <name evidence="2" type="ORF">L201_003673</name>
</gene>
<protein>
    <submittedName>
        <fullName evidence="2">Uncharacterized protein</fullName>
    </submittedName>
</protein>
<sequence>MSDLKEFGRFSNLGLGTTNASREQKQDEVMQNPTATVQDIKENFRGEIDLEDPNFNMYFGEFDLETMIRKHHRETTTMAARNAVVTAMFETALTNPLLAIAKAGNARDLLNDWDDLGDDEKNRNSFGYFLDPEDDIGAKQVLEWQYKDPSSNMDSSVGLPTLSEYGREMFSVTLPLIVLDTLYRDGKSERTPGRIPTEALDQLPERSRSWAQDVWRIKEMTLSPEFPESASQLTTWTQQMKLRDVFKSWNENREKDAGSYGQKPDRNYQAAEGSWQTGSHTCPTMATIDPSTDNVIEVGSPGRINKTNDGGLHKGNTYYDSTRFYDSS</sequence>
<accession>A0AAX4JW21</accession>
<dbReference type="Proteomes" id="UP001355207">
    <property type="component" value="Chromosome 4"/>
</dbReference>
<dbReference type="GeneID" id="91094343"/>
<feature type="region of interest" description="Disordered" evidence="1">
    <location>
        <begin position="253"/>
        <end position="280"/>
    </location>
</feature>
<keyword evidence="3" id="KW-1185">Reference proteome</keyword>
<organism evidence="2 3">
    <name type="scientific">Kwoniella dendrophila CBS 6074</name>
    <dbReference type="NCBI Taxonomy" id="1295534"/>
    <lineage>
        <taxon>Eukaryota</taxon>
        <taxon>Fungi</taxon>
        <taxon>Dikarya</taxon>
        <taxon>Basidiomycota</taxon>
        <taxon>Agaricomycotina</taxon>
        <taxon>Tremellomycetes</taxon>
        <taxon>Tremellales</taxon>
        <taxon>Cryptococcaceae</taxon>
        <taxon>Kwoniella</taxon>
    </lineage>
</organism>
<name>A0AAX4JW21_9TREE</name>
<dbReference type="AlphaFoldDB" id="A0AAX4JW21"/>
<proteinExistence type="predicted"/>
<evidence type="ECO:0000313" key="2">
    <source>
        <dbReference type="EMBL" id="WWC88760.1"/>
    </source>
</evidence>
<dbReference type="RefSeq" id="XP_066075523.1">
    <property type="nucleotide sequence ID" value="XM_066219426.1"/>
</dbReference>
<evidence type="ECO:0000313" key="3">
    <source>
        <dbReference type="Proteomes" id="UP001355207"/>
    </source>
</evidence>
<reference evidence="2 3" key="1">
    <citation type="submission" date="2024-01" db="EMBL/GenBank/DDBJ databases">
        <title>Comparative genomics of Cryptococcus and Kwoniella reveals pathogenesis evolution and contrasting modes of karyotype evolution via chromosome fusion or intercentromeric recombination.</title>
        <authorList>
            <person name="Coelho M.A."/>
            <person name="David-Palma M."/>
            <person name="Shea T."/>
            <person name="Bowers K."/>
            <person name="McGinley-Smith S."/>
            <person name="Mohammad A.W."/>
            <person name="Gnirke A."/>
            <person name="Yurkov A.M."/>
            <person name="Nowrousian M."/>
            <person name="Sun S."/>
            <person name="Cuomo C.A."/>
            <person name="Heitman J."/>
        </authorList>
    </citation>
    <scope>NUCLEOTIDE SEQUENCE [LARGE SCALE GENOMIC DNA]</scope>
    <source>
        <strain evidence="2 3">CBS 6074</strain>
    </source>
</reference>
<dbReference type="EMBL" id="CP144101">
    <property type="protein sequence ID" value="WWC88760.1"/>
    <property type="molecule type" value="Genomic_DNA"/>
</dbReference>